<evidence type="ECO:0000313" key="2">
    <source>
        <dbReference type="Proteomes" id="UP000005633"/>
    </source>
</evidence>
<proteinExistence type="predicted"/>
<protein>
    <submittedName>
        <fullName evidence="1">Uncharacterized protein</fullName>
    </submittedName>
</protein>
<dbReference type="KEGG" id="dsu:Dsui_2507"/>
<dbReference type="EMBL" id="CP003153">
    <property type="protein sequence ID" value="AEV26860.1"/>
    <property type="molecule type" value="Genomic_DNA"/>
</dbReference>
<organism evidence="1 2">
    <name type="scientific">Azospira oryzae (strain ATCC BAA-33 / DSM 13638 / PS)</name>
    <name type="common">Dechlorosoma suillum</name>
    <dbReference type="NCBI Taxonomy" id="640081"/>
    <lineage>
        <taxon>Bacteria</taxon>
        <taxon>Pseudomonadati</taxon>
        <taxon>Pseudomonadota</taxon>
        <taxon>Betaproteobacteria</taxon>
        <taxon>Rhodocyclales</taxon>
        <taxon>Rhodocyclaceae</taxon>
        <taxon>Azospira</taxon>
    </lineage>
</organism>
<accession>G8QN20</accession>
<dbReference type="HOGENOM" id="CLU_2462473_0_0_4"/>
<evidence type="ECO:0000313" key="1">
    <source>
        <dbReference type="EMBL" id="AEV26860.1"/>
    </source>
</evidence>
<name>G8QN20_AZOOP</name>
<reference evidence="1 2" key="1">
    <citation type="journal article" date="2012" name="J. Bacteriol.">
        <title>Complete genome sequence of the anaerobic perchlorate-reducing bacterium Azospira suillum strain PS.</title>
        <authorList>
            <person name="Byrne-Bailey K.G."/>
            <person name="Coates J.D."/>
        </authorList>
    </citation>
    <scope>NUCLEOTIDE SEQUENCE [LARGE SCALE GENOMIC DNA]</scope>
    <source>
        <strain evidence="2">ATCC BAA-33 / DSM 13638 / PS</strain>
    </source>
</reference>
<gene>
    <name evidence="1" type="ordered locus">Dsui_2507</name>
</gene>
<dbReference type="AlphaFoldDB" id="G8QN20"/>
<dbReference type="Proteomes" id="UP000005633">
    <property type="component" value="Chromosome"/>
</dbReference>
<sequence>MQAHSLHAINFGNCNSVLLLNHLSAIDGIKFVSITNNRYPRNGRSCDHIVSLFVDVADYPHHGPKAFSSCMQDHIAQFNKYFIHYPSH</sequence>